<organism evidence="2 3">
    <name type="scientific">Variovorax boronicumulans</name>
    <dbReference type="NCBI Taxonomy" id="436515"/>
    <lineage>
        <taxon>Bacteria</taxon>
        <taxon>Pseudomonadati</taxon>
        <taxon>Pseudomonadota</taxon>
        <taxon>Betaproteobacteria</taxon>
        <taxon>Burkholderiales</taxon>
        <taxon>Comamonadaceae</taxon>
        <taxon>Variovorax</taxon>
    </lineage>
</organism>
<dbReference type="EMBL" id="CP023284">
    <property type="protein sequence ID" value="ATA55186.1"/>
    <property type="molecule type" value="Genomic_DNA"/>
</dbReference>
<protein>
    <submittedName>
        <fullName evidence="2">Uncharacterized protein</fullName>
    </submittedName>
</protein>
<feature type="region of interest" description="Disordered" evidence="1">
    <location>
        <begin position="57"/>
        <end position="100"/>
    </location>
</feature>
<proteinExistence type="predicted"/>
<dbReference type="KEGG" id="vbo:CKY39_19690"/>
<accession>A0A250DLD5</accession>
<evidence type="ECO:0000256" key="1">
    <source>
        <dbReference type="SAM" id="MobiDB-lite"/>
    </source>
</evidence>
<dbReference type="Proteomes" id="UP000217154">
    <property type="component" value="Chromosome"/>
</dbReference>
<dbReference type="AlphaFoldDB" id="A0A250DLD5"/>
<sequence>MLFPIVDRTLTFLTVEKAHGDEVTYERALFPWPIDGELNVLVGHARQRTVATVVGRPQEQAHKMPSTGNTSAPNELLGLRMGGKPGGDTCIAGHRQAPIS</sequence>
<evidence type="ECO:0000313" key="2">
    <source>
        <dbReference type="EMBL" id="ATA55186.1"/>
    </source>
</evidence>
<gene>
    <name evidence="2" type="ORF">CKY39_19690</name>
</gene>
<reference evidence="2 3" key="1">
    <citation type="submission" date="2017-09" db="EMBL/GenBank/DDBJ databases">
        <title>The diverse metabolic capabilities of V. boronicumulans make it an excellent choice for continued studies on novel biodegradation.</title>
        <authorList>
            <person name="Sun S."/>
        </authorList>
    </citation>
    <scope>NUCLEOTIDE SEQUENCE [LARGE SCALE GENOMIC DNA]</scope>
    <source>
        <strain evidence="2 3">J1</strain>
    </source>
</reference>
<name>A0A250DLD5_9BURK</name>
<evidence type="ECO:0000313" key="3">
    <source>
        <dbReference type="Proteomes" id="UP000217154"/>
    </source>
</evidence>